<dbReference type="EC" id="2.7.11.1" evidence="8"/>
<dbReference type="Gene3D" id="1.10.510.10">
    <property type="entry name" value="Transferase(Phosphotransferase) domain 1"/>
    <property type="match status" value="1"/>
</dbReference>
<dbReference type="SUPFAM" id="SSF56112">
    <property type="entry name" value="Protein kinase-like (PK-like)"/>
    <property type="match status" value="1"/>
</dbReference>
<dbReference type="PROSITE" id="PS50011">
    <property type="entry name" value="PROTEIN_KINASE_DOM"/>
    <property type="match status" value="1"/>
</dbReference>
<organism evidence="12 13">
    <name type="scientific">Moorena producens PAL-8-15-08-1</name>
    <dbReference type="NCBI Taxonomy" id="1458985"/>
    <lineage>
        <taxon>Bacteria</taxon>
        <taxon>Bacillati</taxon>
        <taxon>Cyanobacteriota</taxon>
        <taxon>Cyanophyceae</taxon>
        <taxon>Coleofasciculales</taxon>
        <taxon>Coleofasciculaceae</taxon>
        <taxon>Moorena</taxon>
    </lineage>
</organism>
<evidence type="ECO:0000256" key="4">
    <source>
        <dbReference type="ARBA" id="ARBA00022777"/>
    </source>
</evidence>
<sequence>MSYCLNPTCTQAQNPQHADFCQACSSKLLLLDRYRVIKPLGQGGFGATFLATDQSLPGKPTCVIKQLRPSAKSSEISPMARDLFEREARTLGEIGNHPQLPRLLDYFEDNQQFYLVQEYISGLTLQQQVRRSGSFSEEGVKQFLSEILPLVQYIHQKKVIHRDIKPANIIRREQDRKLVLIDFGAVKNRQTNPSNSSDTVLTNYAIGTPGFAPPEQMALRPVYASDIYAVGVTCLYLLTGKSPKDLDYNPSTGEIVWQTIVSVSDHFAKVLRKMLESSVRYRYQCSEDILRALDLEPYLESLNKSLVSKPLDDANSDFNSGDLAPGNGYSSPSSLQSRRMAEKIREFRERRGLSNGRRSERRNGGGFTSYRDSTALNGSRITTTGKSKGNAKLDAETLLKAYHSGRRDFAAKDLRGLNLNNAQLSGIIFRQGKLLNISLKGADLSTANFGEANLHQADLRNANLGRAFLKKAILTGADLRGANLSYAHLENANLRGANLCGANLSNAKVTQEQLTQAKTNWTTVLPTGKRGFW</sequence>
<dbReference type="Gene3D" id="2.160.20.80">
    <property type="entry name" value="E3 ubiquitin-protein ligase SopA"/>
    <property type="match status" value="1"/>
</dbReference>
<keyword evidence="3 8" id="KW-0547">Nucleotide-binding</keyword>
<evidence type="ECO:0000256" key="3">
    <source>
        <dbReference type="ARBA" id="ARBA00022741"/>
    </source>
</evidence>
<feature type="compositionally biased region" description="Basic and acidic residues" evidence="10">
    <location>
        <begin position="339"/>
        <end position="363"/>
    </location>
</feature>
<feature type="region of interest" description="Disordered" evidence="10">
    <location>
        <begin position="317"/>
        <end position="389"/>
    </location>
</feature>
<dbReference type="InterPro" id="IPR016252">
    <property type="entry name" value="Ser/Thr_kinase_SpkB"/>
</dbReference>
<dbReference type="Pfam" id="PF00069">
    <property type="entry name" value="Pkinase"/>
    <property type="match status" value="1"/>
</dbReference>
<dbReference type="NCBIfam" id="NF045510">
    <property type="entry name" value="4Cys_prefix_kin"/>
    <property type="match status" value="1"/>
</dbReference>
<evidence type="ECO:0000313" key="13">
    <source>
        <dbReference type="Proteomes" id="UP000177870"/>
    </source>
</evidence>
<dbReference type="GO" id="GO:0005524">
    <property type="term" value="F:ATP binding"/>
    <property type="evidence" value="ECO:0007669"/>
    <property type="project" value="UniProtKB-UniRule"/>
</dbReference>
<dbReference type="Pfam" id="PF00805">
    <property type="entry name" value="Pentapeptide"/>
    <property type="match status" value="2"/>
</dbReference>
<comment type="catalytic activity">
    <reaction evidence="7 8">
        <text>L-seryl-[protein] + ATP = O-phospho-L-seryl-[protein] + ADP + H(+)</text>
        <dbReference type="Rhea" id="RHEA:17989"/>
        <dbReference type="Rhea" id="RHEA-COMP:9863"/>
        <dbReference type="Rhea" id="RHEA-COMP:11604"/>
        <dbReference type="ChEBI" id="CHEBI:15378"/>
        <dbReference type="ChEBI" id="CHEBI:29999"/>
        <dbReference type="ChEBI" id="CHEBI:30616"/>
        <dbReference type="ChEBI" id="CHEBI:83421"/>
        <dbReference type="ChEBI" id="CHEBI:456216"/>
        <dbReference type="EC" id="2.7.11.1"/>
    </reaction>
</comment>
<dbReference type="SUPFAM" id="SSF141571">
    <property type="entry name" value="Pentapeptide repeat-like"/>
    <property type="match status" value="1"/>
</dbReference>
<proteinExistence type="inferred from homology"/>
<feature type="compositionally biased region" description="Polar residues" evidence="10">
    <location>
        <begin position="328"/>
        <end position="337"/>
    </location>
</feature>
<evidence type="ECO:0000256" key="5">
    <source>
        <dbReference type="ARBA" id="ARBA00022840"/>
    </source>
</evidence>
<dbReference type="PANTHER" id="PTHR24363">
    <property type="entry name" value="SERINE/THREONINE PROTEIN KINASE"/>
    <property type="match status" value="1"/>
</dbReference>
<dbReference type="RefSeq" id="WP_070395162.1">
    <property type="nucleotide sequence ID" value="NZ_CP017599.1"/>
</dbReference>
<dbReference type="PIRSF" id="PIRSF000647">
    <property type="entry name" value="Ser/Thr_PK_SpkB"/>
    <property type="match status" value="1"/>
</dbReference>
<dbReference type="STRING" id="1458985.BJP34_27945"/>
<feature type="compositionally biased region" description="Polar residues" evidence="10">
    <location>
        <begin position="370"/>
        <end position="387"/>
    </location>
</feature>
<dbReference type="EMBL" id="CP017599">
    <property type="protein sequence ID" value="AOX02763.1"/>
    <property type="molecule type" value="Genomic_DNA"/>
</dbReference>
<evidence type="ECO:0000256" key="2">
    <source>
        <dbReference type="ARBA" id="ARBA00022679"/>
    </source>
</evidence>
<keyword evidence="4 8" id="KW-0418">Kinase</keyword>
<dbReference type="GO" id="GO:0004674">
    <property type="term" value="F:protein serine/threonine kinase activity"/>
    <property type="evidence" value="ECO:0007669"/>
    <property type="project" value="UniProtKB-UniRule"/>
</dbReference>
<dbReference type="KEGG" id="mpro:BJP34_27945"/>
<accession>A0A1D8TYZ7</accession>
<evidence type="ECO:0000256" key="10">
    <source>
        <dbReference type="SAM" id="MobiDB-lite"/>
    </source>
</evidence>
<keyword evidence="2 8" id="KW-0808">Transferase</keyword>
<dbReference type="Proteomes" id="UP000177870">
    <property type="component" value="Chromosome"/>
</dbReference>
<evidence type="ECO:0000313" key="12">
    <source>
        <dbReference type="EMBL" id="AOX02763.1"/>
    </source>
</evidence>
<dbReference type="InterPro" id="IPR017441">
    <property type="entry name" value="Protein_kinase_ATP_BS"/>
</dbReference>
<dbReference type="InterPro" id="IPR000719">
    <property type="entry name" value="Prot_kinase_dom"/>
</dbReference>
<keyword evidence="5 8" id="KW-0067">ATP-binding</keyword>
<dbReference type="CDD" id="cd14014">
    <property type="entry name" value="STKc_PknB_like"/>
    <property type="match status" value="1"/>
</dbReference>
<dbReference type="OrthoDB" id="428645at2"/>
<evidence type="ECO:0000256" key="9">
    <source>
        <dbReference type="PROSITE-ProRule" id="PRU10141"/>
    </source>
</evidence>
<evidence type="ECO:0000256" key="1">
    <source>
        <dbReference type="ARBA" id="ARBA00022527"/>
    </source>
</evidence>
<dbReference type="AlphaFoldDB" id="A0A1D8TYZ7"/>
<dbReference type="PANTHER" id="PTHR24363:SF0">
    <property type="entry name" value="SERINE_THREONINE KINASE LIKE DOMAIN CONTAINING 1"/>
    <property type="match status" value="1"/>
</dbReference>
<evidence type="ECO:0000259" key="11">
    <source>
        <dbReference type="PROSITE" id="PS50011"/>
    </source>
</evidence>
<protein>
    <recommendedName>
        <fullName evidence="8">Serine/threonine-protein kinase B</fullName>
        <ecNumber evidence="8">2.7.11.1</ecNumber>
    </recommendedName>
</protein>
<comment type="catalytic activity">
    <reaction evidence="6 8">
        <text>L-threonyl-[protein] + ATP = O-phospho-L-threonyl-[protein] + ADP + H(+)</text>
        <dbReference type="Rhea" id="RHEA:46608"/>
        <dbReference type="Rhea" id="RHEA-COMP:11060"/>
        <dbReference type="Rhea" id="RHEA-COMP:11605"/>
        <dbReference type="ChEBI" id="CHEBI:15378"/>
        <dbReference type="ChEBI" id="CHEBI:30013"/>
        <dbReference type="ChEBI" id="CHEBI:30616"/>
        <dbReference type="ChEBI" id="CHEBI:61977"/>
        <dbReference type="ChEBI" id="CHEBI:456216"/>
        <dbReference type="EC" id="2.7.11.1"/>
    </reaction>
</comment>
<dbReference type="GO" id="GO:0106310">
    <property type="term" value="F:protein serine kinase activity"/>
    <property type="evidence" value="ECO:0007669"/>
    <property type="project" value="RHEA"/>
</dbReference>
<gene>
    <name evidence="12" type="ORF">BJP34_27945</name>
</gene>
<feature type="domain" description="Protein kinase" evidence="11">
    <location>
        <begin position="34"/>
        <end position="299"/>
    </location>
</feature>
<evidence type="ECO:0000256" key="7">
    <source>
        <dbReference type="ARBA" id="ARBA00048679"/>
    </source>
</evidence>
<feature type="binding site" evidence="9">
    <location>
        <position position="65"/>
    </location>
    <ligand>
        <name>ATP</name>
        <dbReference type="ChEBI" id="CHEBI:30616"/>
    </ligand>
</feature>
<evidence type="ECO:0000256" key="6">
    <source>
        <dbReference type="ARBA" id="ARBA00047899"/>
    </source>
</evidence>
<dbReference type="InterPro" id="IPR001646">
    <property type="entry name" value="5peptide_repeat"/>
</dbReference>
<dbReference type="PROSITE" id="PS00107">
    <property type="entry name" value="PROTEIN_KINASE_ATP"/>
    <property type="match status" value="1"/>
</dbReference>
<keyword evidence="1 8" id="KW-0723">Serine/threonine-protein kinase</keyword>
<reference evidence="13" key="1">
    <citation type="submission" date="2016-10" db="EMBL/GenBank/DDBJ databases">
        <title>Comparative genomics uncovers the prolific and rare metabolic potential of the cyanobacterial genus Moorea.</title>
        <authorList>
            <person name="Leao T."/>
            <person name="Castelao G."/>
            <person name="Korobeynikov A."/>
            <person name="Monroe E.A."/>
            <person name="Podell S."/>
            <person name="Glukhov E."/>
            <person name="Allen E."/>
            <person name="Gerwick W.H."/>
            <person name="Gerwick L."/>
        </authorList>
    </citation>
    <scope>NUCLEOTIDE SEQUENCE [LARGE SCALE GENOMIC DNA]</scope>
    <source>
        <strain evidence="13">PAL-8-15-08-1</strain>
    </source>
</reference>
<dbReference type="SMART" id="SM00220">
    <property type="entry name" value="S_TKc"/>
    <property type="match status" value="1"/>
</dbReference>
<name>A0A1D8TYZ7_9CYAN</name>
<dbReference type="InterPro" id="IPR011009">
    <property type="entry name" value="Kinase-like_dom_sf"/>
</dbReference>
<evidence type="ECO:0000256" key="8">
    <source>
        <dbReference type="PIRNR" id="PIRNR000647"/>
    </source>
</evidence>
<comment type="similarity">
    <text evidence="8">Belongs to the protein kinase superfamily. Ser/Thr protein kinase family.</text>
</comment>